<evidence type="ECO:0000313" key="2">
    <source>
        <dbReference type="Proteomes" id="UP000620550"/>
    </source>
</evidence>
<name>A0ABQ3HXI9_9SPHI</name>
<dbReference type="RefSeq" id="WP_189627375.1">
    <property type="nucleotide sequence ID" value="NZ_BNAF01000011.1"/>
</dbReference>
<dbReference type="Proteomes" id="UP000620550">
    <property type="component" value="Unassembled WGS sequence"/>
</dbReference>
<protein>
    <recommendedName>
        <fullName evidence="3">Phosphohistidine phosphatase</fullName>
    </recommendedName>
</protein>
<dbReference type="SUPFAM" id="SSF53254">
    <property type="entry name" value="Phosphoglycerate mutase-like"/>
    <property type="match status" value="1"/>
</dbReference>
<comment type="caution">
    <text evidence="1">The sequence shown here is derived from an EMBL/GenBank/DDBJ whole genome shotgun (WGS) entry which is preliminary data.</text>
</comment>
<gene>
    <name evidence="1" type="ORF">GCM10017764_28520</name>
</gene>
<sequence>METKSLYIIRHGKAEDPSFRKDDFSRDLVEKGIARSQLVSEKIKKKISLVDERTLIISSTANRAAQTALIFARTLGYPEDRIMWEPSIYEAHYLLILKRLNDIPAQYDRVLLFGHNPGLSDLVDYIADDYINLKTAHVACLTLEEGLDYSTLSANTALLDAIVDESD</sequence>
<evidence type="ECO:0008006" key="3">
    <source>
        <dbReference type="Google" id="ProtNLM"/>
    </source>
</evidence>
<organism evidence="1 2">
    <name type="scientific">Sphingobacterium griseoflavum</name>
    <dbReference type="NCBI Taxonomy" id="1474952"/>
    <lineage>
        <taxon>Bacteria</taxon>
        <taxon>Pseudomonadati</taxon>
        <taxon>Bacteroidota</taxon>
        <taxon>Sphingobacteriia</taxon>
        <taxon>Sphingobacteriales</taxon>
        <taxon>Sphingobacteriaceae</taxon>
        <taxon>Sphingobacterium</taxon>
    </lineage>
</organism>
<proteinExistence type="predicted"/>
<dbReference type="InterPro" id="IPR013078">
    <property type="entry name" value="His_Pase_superF_clade-1"/>
</dbReference>
<accession>A0ABQ3HXI9</accession>
<keyword evidence="2" id="KW-1185">Reference proteome</keyword>
<dbReference type="CDD" id="cd07067">
    <property type="entry name" value="HP_PGM_like"/>
    <property type="match status" value="1"/>
</dbReference>
<dbReference type="Gene3D" id="3.40.50.1240">
    <property type="entry name" value="Phosphoglycerate mutase-like"/>
    <property type="match status" value="1"/>
</dbReference>
<dbReference type="EMBL" id="BNAF01000011">
    <property type="protein sequence ID" value="GHE43529.1"/>
    <property type="molecule type" value="Genomic_DNA"/>
</dbReference>
<reference evidence="2" key="1">
    <citation type="journal article" date="2019" name="Int. J. Syst. Evol. Microbiol.">
        <title>The Global Catalogue of Microorganisms (GCM) 10K type strain sequencing project: providing services to taxonomists for standard genome sequencing and annotation.</title>
        <authorList>
            <consortium name="The Broad Institute Genomics Platform"/>
            <consortium name="The Broad Institute Genome Sequencing Center for Infectious Disease"/>
            <person name="Wu L."/>
            <person name="Ma J."/>
        </authorList>
    </citation>
    <scope>NUCLEOTIDE SEQUENCE [LARGE SCALE GENOMIC DNA]</scope>
    <source>
        <strain evidence="2">CGMCC 1.12966</strain>
    </source>
</reference>
<dbReference type="Pfam" id="PF00300">
    <property type="entry name" value="His_Phos_1"/>
    <property type="match status" value="1"/>
</dbReference>
<dbReference type="InterPro" id="IPR029033">
    <property type="entry name" value="His_PPase_superfam"/>
</dbReference>
<evidence type="ECO:0000313" key="1">
    <source>
        <dbReference type="EMBL" id="GHE43529.1"/>
    </source>
</evidence>